<accession>A0A0G0CTG4</accession>
<evidence type="ECO:0000313" key="3">
    <source>
        <dbReference type="Proteomes" id="UP000033995"/>
    </source>
</evidence>
<evidence type="ECO:0008006" key="4">
    <source>
        <dbReference type="Google" id="ProtNLM"/>
    </source>
</evidence>
<sequence length="93" mass="10380">MAKINKITWIINLSLFIAVVFMGIEQAGRGAEIAKLEDSLEKAVLSKQQLTDAIFASNKRLENKDDLLSLGFVKPATVYYFNTEDSFAKLPVK</sequence>
<protein>
    <recommendedName>
        <fullName evidence="4">Septum formation initiator</fullName>
    </recommendedName>
</protein>
<evidence type="ECO:0000313" key="2">
    <source>
        <dbReference type="EMBL" id="KKP46647.1"/>
    </source>
</evidence>
<proteinExistence type="predicted"/>
<keyword evidence="1" id="KW-0812">Transmembrane</keyword>
<dbReference type="Proteomes" id="UP000033995">
    <property type="component" value="Unassembled WGS sequence"/>
</dbReference>
<reference evidence="2 3" key="1">
    <citation type="journal article" date="2015" name="Nature">
        <title>rRNA introns, odd ribosomes, and small enigmatic genomes across a large radiation of phyla.</title>
        <authorList>
            <person name="Brown C.T."/>
            <person name="Hug L.A."/>
            <person name="Thomas B.C."/>
            <person name="Sharon I."/>
            <person name="Castelle C.J."/>
            <person name="Singh A."/>
            <person name="Wilkins M.J."/>
            <person name="Williams K.H."/>
            <person name="Banfield J.F."/>
        </authorList>
    </citation>
    <scope>NUCLEOTIDE SEQUENCE [LARGE SCALE GENOMIC DNA]</scope>
</reference>
<gene>
    <name evidence="2" type="ORF">UR38_C0009G0004</name>
</gene>
<evidence type="ECO:0000256" key="1">
    <source>
        <dbReference type="SAM" id="Phobius"/>
    </source>
</evidence>
<keyword evidence="1" id="KW-0472">Membrane</keyword>
<keyword evidence="1" id="KW-1133">Transmembrane helix</keyword>
<comment type="caution">
    <text evidence="2">The sequence shown here is derived from an EMBL/GenBank/DDBJ whole genome shotgun (WGS) entry which is preliminary data.</text>
</comment>
<dbReference type="EMBL" id="LBOZ01000009">
    <property type="protein sequence ID" value="KKP46647.1"/>
    <property type="molecule type" value="Genomic_DNA"/>
</dbReference>
<name>A0A0G0CTG4_9BACT</name>
<organism evidence="2 3">
    <name type="scientific">Candidatus Woesebacteria bacterium GW2011_GWA2_33_28</name>
    <dbReference type="NCBI Taxonomy" id="1618561"/>
    <lineage>
        <taxon>Bacteria</taxon>
        <taxon>Candidatus Woeseibacteriota</taxon>
    </lineage>
</organism>
<dbReference type="AlphaFoldDB" id="A0A0G0CTG4"/>
<feature type="transmembrane region" description="Helical" evidence="1">
    <location>
        <begin position="7"/>
        <end position="24"/>
    </location>
</feature>